<feature type="compositionally biased region" description="Low complexity" evidence="1">
    <location>
        <begin position="10"/>
        <end position="36"/>
    </location>
</feature>
<feature type="compositionally biased region" description="Acidic residues" evidence="1">
    <location>
        <begin position="699"/>
        <end position="714"/>
    </location>
</feature>
<feature type="region of interest" description="Disordered" evidence="1">
    <location>
        <begin position="870"/>
        <end position="976"/>
    </location>
</feature>
<feature type="compositionally biased region" description="Gly residues" evidence="1">
    <location>
        <begin position="717"/>
        <end position="727"/>
    </location>
</feature>
<dbReference type="AlphaFoldDB" id="A0ABD3NAH6"/>
<evidence type="ECO:0000313" key="3">
    <source>
        <dbReference type="Proteomes" id="UP001530293"/>
    </source>
</evidence>
<keyword evidence="3" id="KW-1185">Reference proteome</keyword>
<feature type="compositionally biased region" description="Polar residues" evidence="1">
    <location>
        <begin position="197"/>
        <end position="210"/>
    </location>
</feature>
<evidence type="ECO:0000256" key="1">
    <source>
        <dbReference type="SAM" id="MobiDB-lite"/>
    </source>
</evidence>
<reference evidence="2 3" key="1">
    <citation type="submission" date="2024-10" db="EMBL/GenBank/DDBJ databases">
        <title>Updated reference genomes for cyclostephanoid diatoms.</title>
        <authorList>
            <person name="Roberts W.R."/>
            <person name="Alverson A.J."/>
        </authorList>
    </citation>
    <scope>NUCLEOTIDE SEQUENCE [LARGE SCALE GENOMIC DNA]</scope>
    <source>
        <strain evidence="2 3">AJA232-27</strain>
    </source>
</reference>
<protein>
    <submittedName>
        <fullName evidence="2">Uncharacterized protein</fullName>
    </submittedName>
</protein>
<feature type="region of interest" description="Disordered" evidence="1">
    <location>
        <begin position="771"/>
        <end position="804"/>
    </location>
</feature>
<feature type="region of interest" description="Disordered" evidence="1">
    <location>
        <begin position="104"/>
        <end position="226"/>
    </location>
</feature>
<proteinExistence type="predicted"/>
<feature type="compositionally biased region" description="Low complexity" evidence="1">
    <location>
        <begin position="128"/>
        <end position="141"/>
    </location>
</feature>
<feature type="compositionally biased region" description="Basic and acidic residues" evidence="1">
    <location>
        <begin position="895"/>
        <end position="910"/>
    </location>
</feature>
<feature type="compositionally biased region" description="Gly residues" evidence="1">
    <location>
        <begin position="155"/>
        <end position="164"/>
    </location>
</feature>
<feature type="region of interest" description="Disordered" evidence="1">
    <location>
        <begin position="1"/>
        <end position="36"/>
    </location>
</feature>
<name>A0ABD3NAH6_9STRA</name>
<feature type="compositionally biased region" description="Low complexity" evidence="1">
    <location>
        <begin position="776"/>
        <end position="791"/>
    </location>
</feature>
<organism evidence="2 3">
    <name type="scientific">Discostella pseudostelligera</name>
    <dbReference type="NCBI Taxonomy" id="259834"/>
    <lineage>
        <taxon>Eukaryota</taxon>
        <taxon>Sar</taxon>
        <taxon>Stramenopiles</taxon>
        <taxon>Ochrophyta</taxon>
        <taxon>Bacillariophyta</taxon>
        <taxon>Coscinodiscophyceae</taxon>
        <taxon>Thalassiosirophycidae</taxon>
        <taxon>Stephanodiscales</taxon>
        <taxon>Stephanodiscaceae</taxon>
        <taxon>Discostella</taxon>
    </lineage>
</organism>
<feature type="compositionally biased region" description="Polar residues" evidence="1">
    <location>
        <begin position="876"/>
        <end position="888"/>
    </location>
</feature>
<accession>A0ABD3NAH6</accession>
<feature type="compositionally biased region" description="Low complexity" evidence="1">
    <location>
        <begin position="211"/>
        <end position="226"/>
    </location>
</feature>
<feature type="compositionally biased region" description="Polar residues" evidence="1">
    <location>
        <begin position="942"/>
        <end position="953"/>
    </location>
</feature>
<sequence length="1087" mass="112884">MTFPAHRFFSLSTSSSSSTTNNNNNPSSAVSGAPNNALTSTSLLQVHQHQAGIGGDGGNSSSSSKFADHKSLDLLVRAVNDGLSGSSGNNNSFEASSTMTWLNNSSSNSVPHLGGGGDSEAAAPQVTSNSSNNNSNNPNNNTGLYATATSQSGQAIGGGAGNGGFTSNVNSNSSNNNLALKAQPQQPPQFGQLFGDMSNSSPQVHGQQQWNTNTTTANTNSNASNSNTNLAAQVNAQANVISQLVASLQAQQQAQVQVALARAFGTTPGGVHNSMEFGQHTTNGMNSMQAAAMGNMGNSVIGAGEQQGIPGVMSSGLNNTTTNNTNNSMFVDSLGGGAGGSLQQDNLFSRVQLAQRAQQQQHQVQAAQLVQQMQQQHMNTPFDATAAAAMGAFHPNATGTTMNVASLAAAAAAASTMPPPLPPLVTHSSSAAPVGSAAAAASSSTTADELIKLRFEHEHHKRMLQMVQGGGAADRQQPPQQQAQAGLLSNQVAAQQLMKKARWDMNGSGGVTGMPDASINDAIKTMFQQQQQPSPVIVGNLLANAAGLNPAVQNFAKLGSIAGLNHHQGLENTLQAVAHNHHLMNAVGLPTLAGLGGPNAVGGVVGDTTSSDLIHHPKFGASSYGAAIVPCRARGMPVDHNFKTAYFVIPEDSEHGDELMCTYPACRNAGVKFRYCLHCKVPVAKRNFRNRHRHGVLEDCSDEEDASDEEEETCEGGTSGSGEGGGTSTSSTTNVHGDICQPVGGGNVGHGVVDDDEDYSGVKKEHILIIPGVGGNNVNPSNPSSSNNTNTDPMNKKKKKKNGKLRVPCRARGLPMAHNFKSAYFIIPPNIEHGDELLCSFPLCRSAGAKFRYCLHCKVPVAKRNFRNRHKHGKGTATTTVKIGSENANDGDETLSEKKQEVGNHEREEMYAGDGVKPAGDRSSSMGSSSTGDAFPPPLEPLTNSLTPSTASVPSVDIHSDAGMESSSKVTVSSSHDVTKVQKWVELLENKPNPEDKEAMAVWMANLMNATNGGGGGATAAAAIESSATATEMPSSSSDVDECTLKVETVVGCAKNDEDEDVIASSLMMGLGQPSKNDASQQESASV</sequence>
<feature type="compositionally biased region" description="Low complexity" evidence="1">
    <location>
        <begin position="966"/>
        <end position="976"/>
    </location>
</feature>
<dbReference type="PANTHER" id="PTHR20916">
    <property type="entry name" value="CYSTEINE AND GLYCINE-RICH PROTEIN 2 BINDING PROTEIN"/>
    <property type="match status" value="1"/>
</dbReference>
<comment type="caution">
    <text evidence="2">The sequence shown here is derived from an EMBL/GenBank/DDBJ whole genome shotgun (WGS) entry which is preliminary data.</text>
</comment>
<feature type="region of interest" description="Disordered" evidence="1">
    <location>
        <begin position="699"/>
        <end position="741"/>
    </location>
</feature>
<dbReference type="EMBL" id="JALLBG020000017">
    <property type="protein sequence ID" value="KAL3772016.1"/>
    <property type="molecule type" value="Genomic_DNA"/>
</dbReference>
<dbReference type="PANTHER" id="PTHR20916:SF18">
    <property type="entry name" value="IPT_TIG DOMAIN-CONTAINING PROTEIN"/>
    <property type="match status" value="1"/>
</dbReference>
<gene>
    <name evidence="2" type="ORF">ACHAWU_008038</name>
</gene>
<feature type="compositionally biased region" description="Low complexity" evidence="1">
    <location>
        <begin position="167"/>
        <end position="177"/>
    </location>
</feature>
<evidence type="ECO:0000313" key="2">
    <source>
        <dbReference type="EMBL" id="KAL3772016.1"/>
    </source>
</evidence>
<dbReference type="Proteomes" id="UP001530293">
    <property type="component" value="Unassembled WGS sequence"/>
</dbReference>